<dbReference type="EMBL" id="CP028901">
    <property type="protein sequence ID" value="AWB32688.1"/>
    <property type="molecule type" value="Genomic_DNA"/>
</dbReference>
<dbReference type="KEGG" id="boz:DBV39_02015"/>
<feature type="domain" description="Transposase IS4-like" evidence="1">
    <location>
        <begin position="3"/>
        <end position="188"/>
    </location>
</feature>
<reference evidence="2 3" key="1">
    <citation type="submission" date="2018-04" db="EMBL/GenBank/DDBJ databases">
        <title>Bordetella sp. HZ20 isolated from seawater.</title>
        <authorList>
            <person name="Sun C."/>
        </authorList>
    </citation>
    <scope>NUCLEOTIDE SEQUENCE [LARGE SCALE GENOMIC DNA]</scope>
    <source>
        <strain evidence="2 3">HZ20</strain>
    </source>
</reference>
<dbReference type="Pfam" id="PF01609">
    <property type="entry name" value="DDE_Tnp_1"/>
    <property type="match status" value="1"/>
</dbReference>
<dbReference type="InterPro" id="IPR002559">
    <property type="entry name" value="Transposase_11"/>
</dbReference>
<evidence type="ECO:0000313" key="2">
    <source>
        <dbReference type="EMBL" id="AWB32688.1"/>
    </source>
</evidence>
<dbReference type="GO" id="GO:0003677">
    <property type="term" value="F:DNA binding"/>
    <property type="evidence" value="ECO:0007669"/>
    <property type="project" value="InterPro"/>
</dbReference>
<organism evidence="2 3">
    <name type="scientific">Orrella marina</name>
    <dbReference type="NCBI Taxonomy" id="2163011"/>
    <lineage>
        <taxon>Bacteria</taxon>
        <taxon>Pseudomonadati</taxon>
        <taxon>Pseudomonadota</taxon>
        <taxon>Betaproteobacteria</taxon>
        <taxon>Burkholderiales</taxon>
        <taxon>Alcaligenaceae</taxon>
        <taxon>Orrella</taxon>
    </lineage>
</organism>
<gene>
    <name evidence="2" type="ORF">DBV39_02015</name>
</gene>
<sequence>MEQLLGDLGDKTPALVRDDSGYGNEGVLVALEQRQQPYLLRLRQTANVQRLVQRQFERLDWSRTDSQGFQAIQDEVRLSGWSQARRVVILRRRLREGIAREAMDDHGQLRLDFADHHILDAARMWEYTVLVTNADYRLESIAQLYRDRCDCENGFDELKNQWGLSGFTTRDLNRSQTTARAGALIYNWWSWYCRAAHPGGRLEAITSRPLLLAAVGKAASHAGQTTLYLTSMHARTDTINQLLINVRAALRHVRSTAEQFKDVDRWGTLLKYVCQRIAPRMDDHPACLTLPATG</sequence>
<keyword evidence="3" id="KW-1185">Reference proteome</keyword>
<name>A0A2R4XFV6_9BURK</name>
<protein>
    <recommendedName>
        <fullName evidence="1">Transposase IS4-like domain-containing protein</fullName>
    </recommendedName>
</protein>
<proteinExistence type="predicted"/>
<evidence type="ECO:0000313" key="3">
    <source>
        <dbReference type="Proteomes" id="UP000244571"/>
    </source>
</evidence>
<accession>A0A2R4XFV6</accession>
<dbReference type="GO" id="GO:0004803">
    <property type="term" value="F:transposase activity"/>
    <property type="evidence" value="ECO:0007669"/>
    <property type="project" value="InterPro"/>
</dbReference>
<dbReference type="GO" id="GO:0006313">
    <property type="term" value="P:DNA transposition"/>
    <property type="evidence" value="ECO:0007669"/>
    <property type="project" value="InterPro"/>
</dbReference>
<evidence type="ECO:0000259" key="1">
    <source>
        <dbReference type="Pfam" id="PF01609"/>
    </source>
</evidence>
<dbReference type="Proteomes" id="UP000244571">
    <property type="component" value="Chromosome"/>
</dbReference>
<dbReference type="AlphaFoldDB" id="A0A2R4XFV6"/>
<dbReference type="OrthoDB" id="1376257at2"/>